<dbReference type="VEuPathDB" id="VectorBase:ASTEI08212"/>
<dbReference type="GO" id="GO:0012505">
    <property type="term" value="C:endomembrane system"/>
    <property type="evidence" value="ECO:0007669"/>
    <property type="project" value="UniProtKB-SubCell"/>
</dbReference>
<keyword evidence="7" id="KW-1133">Transmembrane helix</keyword>
<keyword evidence="6" id="KW-0677">Repeat</keyword>
<evidence type="ECO:0008006" key="14">
    <source>
        <dbReference type="Google" id="ProtNLM"/>
    </source>
</evidence>
<reference evidence="12" key="2">
    <citation type="submission" date="2020-05" db="UniProtKB">
        <authorList>
            <consortium name="EnsemblMetazoa"/>
        </authorList>
    </citation>
    <scope>IDENTIFICATION</scope>
    <source>
        <strain evidence="12">Indian</strain>
    </source>
</reference>
<protein>
    <recommendedName>
        <fullName evidence="14">Leucine rich immune protein (Coil-less)</fullName>
    </recommendedName>
</protein>
<evidence type="ECO:0000256" key="6">
    <source>
        <dbReference type="ARBA" id="ARBA00022737"/>
    </source>
</evidence>
<keyword evidence="3" id="KW-1003">Cell membrane</keyword>
<dbReference type="Gene3D" id="3.80.10.10">
    <property type="entry name" value="Ribonuclease Inhibitor"/>
    <property type="match status" value="1"/>
</dbReference>
<evidence type="ECO:0000256" key="8">
    <source>
        <dbReference type="ARBA" id="ARBA00023136"/>
    </source>
</evidence>
<sequence length="376" mass="41687">MVTKFRLSQAFTVKGTIVVGLLSFLLIGITSGNYTKTAWEHRCDPGSEAFACTVPNFLYKPGENHSTLIAPDTTVHKVRLAYPHDKLVVSRDTITAYDAVLHTTLHRPKAVQIAYSSIKRFDVPLDLEYADFRDNSIQTVNAPEVNESVYALRFLDLRNNELESMESLKALVNLETLLLAGNRISGLDGAALTNLNKLTGLDLSNNMLDAIPSASLPASLEWLVLRRNTFSGHIDFADANLPALKVLDLQHNIIGELNVVTLLMVAPELRALLLEGNWFDAGTAAHIATMLTNRQVAHDKFAPSESESDYEDDYHRTHEMLRVQDYVISVVLLVVNVCVIAWGVFRVYRARHSSSTEDVCPGCSCAWAEVYISSIV</sequence>
<accession>A0A182YIC6</accession>
<dbReference type="Proteomes" id="UP000076408">
    <property type="component" value="Unassembled WGS sequence"/>
</dbReference>
<name>A0A182YIC6_ANOST</name>
<keyword evidence="5" id="KW-0812">Transmembrane</keyword>
<dbReference type="PANTHER" id="PTHR27004:SF449">
    <property type="entry name" value="LEUCINE-RICH REPEAT-CONTAINING N-TERMINAL PLANT-TYPE DOMAIN-CONTAINING PROTEIN"/>
    <property type="match status" value="1"/>
</dbReference>
<keyword evidence="4" id="KW-0433">Leucine-rich repeat</keyword>
<evidence type="ECO:0000256" key="2">
    <source>
        <dbReference type="ARBA" id="ARBA00004479"/>
    </source>
</evidence>
<dbReference type="VEuPathDB" id="VectorBase:ASTEI20_045505"/>
<dbReference type="OMA" id="IATHYEC"/>
<dbReference type="PROSITE" id="PS51450">
    <property type="entry name" value="LRR"/>
    <property type="match status" value="2"/>
</dbReference>
<dbReference type="SMART" id="SM00369">
    <property type="entry name" value="LRR_TYP"/>
    <property type="match status" value="4"/>
</dbReference>
<keyword evidence="10" id="KW-0325">Glycoprotein</keyword>
<evidence type="ECO:0000256" key="10">
    <source>
        <dbReference type="ARBA" id="ARBA00023180"/>
    </source>
</evidence>
<dbReference type="InterPro" id="IPR003591">
    <property type="entry name" value="Leu-rich_rpt_typical-subtyp"/>
</dbReference>
<dbReference type="GO" id="GO:0005886">
    <property type="term" value="C:plasma membrane"/>
    <property type="evidence" value="ECO:0007669"/>
    <property type="project" value="UniProtKB-SubCell"/>
</dbReference>
<evidence type="ECO:0000313" key="13">
    <source>
        <dbReference type="Proteomes" id="UP000076408"/>
    </source>
</evidence>
<dbReference type="PANTHER" id="PTHR27004">
    <property type="entry name" value="RECEPTOR-LIKE PROTEIN 12 ISOFORM X1"/>
    <property type="match status" value="1"/>
</dbReference>
<evidence type="ECO:0000256" key="7">
    <source>
        <dbReference type="ARBA" id="ARBA00022989"/>
    </source>
</evidence>
<evidence type="ECO:0000256" key="3">
    <source>
        <dbReference type="ARBA" id="ARBA00022475"/>
    </source>
</evidence>
<keyword evidence="13" id="KW-1185">Reference proteome</keyword>
<dbReference type="EnsemblMetazoa" id="ASTEI08212-RA">
    <property type="protein sequence ID" value="ASTEI08212-PA"/>
    <property type="gene ID" value="ASTEI08212"/>
</dbReference>
<dbReference type="InterPro" id="IPR032675">
    <property type="entry name" value="LRR_dom_sf"/>
</dbReference>
<evidence type="ECO:0000256" key="1">
    <source>
        <dbReference type="ARBA" id="ARBA00004236"/>
    </source>
</evidence>
<dbReference type="Pfam" id="PF13855">
    <property type="entry name" value="LRR_8"/>
    <property type="match status" value="1"/>
</dbReference>
<dbReference type="AlphaFoldDB" id="A0A182YIC6"/>
<organism evidence="12 13">
    <name type="scientific">Anopheles stephensi</name>
    <name type="common">Indo-Pakistan malaria mosquito</name>
    <dbReference type="NCBI Taxonomy" id="30069"/>
    <lineage>
        <taxon>Eukaryota</taxon>
        <taxon>Metazoa</taxon>
        <taxon>Ecdysozoa</taxon>
        <taxon>Arthropoda</taxon>
        <taxon>Hexapoda</taxon>
        <taxon>Insecta</taxon>
        <taxon>Pterygota</taxon>
        <taxon>Neoptera</taxon>
        <taxon>Endopterygota</taxon>
        <taxon>Diptera</taxon>
        <taxon>Nematocera</taxon>
        <taxon>Culicoidea</taxon>
        <taxon>Culicidae</taxon>
        <taxon>Anophelinae</taxon>
        <taxon>Anopheles</taxon>
    </lineage>
</organism>
<evidence type="ECO:0000256" key="9">
    <source>
        <dbReference type="ARBA" id="ARBA00023170"/>
    </source>
</evidence>
<evidence type="ECO:0000313" key="12">
    <source>
        <dbReference type="EnsemblMetazoa" id="ASTEI08212-PA"/>
    </source>
</evidence>
<evidence type="ECO:0000256" key="4">
    <source>
        <dbReference type="ARBA" id="ARBA00022614"/>
    </source>
</evidence>
<evidence type="ECO:0000256" key="11">
    <source>
        <dbReference type="ARBA" id="ARBA00037847"/>
    </source>
</evidence>
<keyword evidence="8" id="KW-0472">Membrane</keyword>
<dbReference type="VEuPathDB" id="VectorBase:ASTE005285"/>
<dbReference type="STRING" id="30069.A0A182YIC6"/>
<dbReference type="InterPro" id="IPR001611">
    <property type="entry name" value="Leu-rich_rpt"/>
</dbReference>
<evidence type="ECO:0000256" key="5">
    <source>
        <dbReference type="ARBA" id="ARBA00022692"/>
    </source>
</evidence>
<reference evidence="13" key="1">
    <citation type="journal article" date="2014" name="Genome Biol.">
        <title>Genome analysis of a major urban malaria vector mosquito, Anopheles stephensi.</title>
        <authorList>
            <person name="Jiang X."/>
            <person name="Peery A."/>
            <person name="Hall A.B."/>
            <person name="Sharma A."/>
            <person name="Chen X.G."/>
            <person name="Waterhouse R.M."/>
            <person name="Komissarov A."/>
            <person name="Riehle M.M."/>
            <person name="Shouche Y."/>
            <person name="Sharakhova M.V."/>
            <person name="Lawson D."/>
            <person name="Pakpour N."/>
            <person name="Arensburger P."/>
            <person name="Davidson V.L."/>
            <person name="Eiglmeier K."/>
            <person name="Emrich S."/>
            <person name="George P."/>
            <person name="Kennedy R.C."/>
            <person name="Mane S.P."/>
            <person name="Maslen G."/>
            <person name="Oringanje C."/>
            <person name="Qi Y."/>
            <person name="Settlage R."/>
            <person name="Tojo M."/>
            <person name="Tubio J.M."/>
            <person name="Unger M.F."/>
            <person name="Wang B."/>
            <person name="Vernick K.D."/>
            <person name="Ribeiro J.M."/>
            <person name="James A.A."/>
            <person name="Michel K."/>
            <person name="Riehle M.A."/>
            <person name="Luckhart S."/>
            <person name="Sharakhov I.V."/>
            <person name="Tu Z."/>
        </authorList>
    </citation>
    <scope>NUCLEOTIDE SEQUENCE [LARGE SCALE GENOMIC DNA]</scope>
    <source>
        <strain evidence="13">Indian</strain>
    </source>
</reference>
<comment type="subcellular location">
    <subcellularLocation>
        <location evidence="1">Cell membrane</location>
    </subcellularLocation>
    <subcellularLocation>
        <location evidence="11">Endomembrane system</location>
        <topology evidence="11">Single-pass membrane protein</topology>
    </subcellularLocation>
    <subcellularLocation>
        <location evidence="2">Membrane</location>
        <topology evidence="2">Single-pass type I membrane protein</topology>
    </subcellularLocation>
</comment>
<keyword evidence="9" id="KW-0675">Receptor</keyword>
<dbReference type="SUPFAM" id="SSF52075">
    <property type="entry name" value="Outer arm dynein light chain 1"/>
    <property type="match status" value="1"/>
</dbReference>
<proteinExistence type="predicted"/>